<dbReference type="AlphaFoldDB" id="A0A2W4R588"/>
<feature type="chain" id="PRO_5016146789" description="Outer membrane protein beta-barrel domain-containing protein" evidence="2">
    <location>
        <begin position="28"/>
        <end position="324"/>
    </location>
</feature>
<sequence length="324" mass="34054">MKTITKTTLISLAVASALAVAPSAAFAHKNAKKHTNRSVATSSSSSVVSTSSSEARLRALEAEVQALRGELGRTHSEAKTAVATSQQTATAEQAVEAKLIEHEKQSKENNNTVFFRGGYAGMTHNRNDELLVSNSVLTGAPIQNESNGGAGWYVGAGFDHRLTNDLWGFTDLVAVDAELMFQYMNFGTATNTLVAAASTAVGKVGALGTIQNQVTQFTLSASPKVKFNTGTIFTPWVIPFGLSVNVISPPSSGVTVLNPGLMLGVGGEFAIWKALIAGVDFRYNFTGGDLSYHNQVGLNGLPLVQLKGVSTDGLTAGGYFGFKF</sequence>
<dbReference type="Proteomes" id="UP000249396">
    <property type="component" value="Unassembled WGS sequence"/>
</dbReference>
<organism evidence="3 4">
    <name type="scientific">Candidatus Methylumidiphilus alinenensis</name>
    <dbReference type="NCBI Taxonomy" id="2202197"/>
    <lineage>
        <taxon>Bacteria</taxon>
        <taxon>Pseudomonadati</taxon>
        <taxon>Pseudomonadota</taxon>
        <taxon>Gammaproteobacteria</taxon>
        <taxon>Methylococcales</taxon>
        <taxon>Candidatus Methylumidiphilus</taxon>
    </lineage>
</organism>
<dbReference type="EMBL" id="QJPH01000314">
    <property type="protein sequence ID" value="PZN78663.1"/>
    <property type="molecule type" value="Genomic_DNA"/>
</dbReference>
<evidence type="ECO:0000256" key="1">
    <source>
        <dbReference type="SAM" id="MobiDB-lite"/>
    </source>
</evidence>
<proteinExistence type="predicted"/>
<feature type="region of interest" description="Disordered" evidence="1">
    <location>
        <begin position="29"/>
        <end position="54"/>
    </location>
</feature>
<keyword evidence="2" id="KW-0732">Signal</keyword>
<evidence type="ECO:0000313" key="3">
    <source>
        <dbReference type="EMBL" id="PZN78663.1"/>
    </source>
</evidence>
<reference evidence="3 4" key="1">
    <citation type="journal article" date="2018" name="Aquat. Microb. Ecol.">
        <title>Gammaproteobacterial methanotrophs dominate.</title>
        <authorList>
            <person name="Rissanen A.J."/>
            <person name="Saarenheimo J."/>
            <person name="Tiirola M."/>
            <person name="Peura S."/>
            <person name="Aalto S.L."/>
            <person name="Karvinen A."/>
            <person name="Nykanen H."/>
        </authorList>
    </citation>
    <scope>NUCLEOTIDE SEQUENCE [LARGE SCALE GENOMIC DNA]</scope>
    <source>
        <strain evidence="3">AMbin10</strain>
    </source>
</reference>
<evidence type="ECO:0000256" key="2">
    <source>
        <dbReference type="SAM" id="SignalP"/>
    </source>
</evidence>
<feature type="signal peptide" evidence="2">
    <location>
        <begin position="1"/>
        <end position="27"/>
    </location>
</feature>
<protein>
    <recommendedName>
        <fullName evidence="5">Outer membrane protein beta-barrel domain-containing protein</fullName>
    </recommendedName>
</protein>
<evidence type="ECO:0008006" key="5">
    <source>
        <dbReference type="Google" id="ProtNLM"/>
    </source>
</evidence>
<feature type="compositionally biased region" description="Low complexity" evidence="1">
    <location>
        <begin position="38"/>
        <end position="53"/>
    </location>
</feature>
<gene>
    <name evidence="3" type="ORF">DM484_12325</name>
</gene>
<name>A0A2W4R588_9GAMM</name>
<accession>A0A2W4R588</accession>
<comment type="caution">
    <text evidence="3">The sequence shown here is derived from an EMBL/GenBank/DDBJ whole genome shotgun (WGS) entry which is preliminary data.</text>
</comment>
<evidence type="ECO:0000313" key="4">
    <source>
        <dbReference type="Proteomes" id="UP000249396"/>
    </source>
</evidence>